<protein>
    <submittedName>
        <fullName evidence="3">Uncharacterized protein</fullName>
    </submittedName>
</protein>
<feature type="region of interest" description="Disordered" evidence="1">
    <location>
        <begin position="329"/>
        <end position="355"/>
    </location>
</feature>
<keyword evidence="2" id="KW-1133">Transmembrane helix</keyword>
<keyword evidence="2" id="KW-0472">Membrane</keyword>
<proteinExistence type="predicted"/>
<keyword evidence="2" id="KW-0812">Transmembrane</keyword>
<keyword evidence="4" id="KW-1185">Reference proteome</keyword>
<dbReference type="EMBL" id="BPVZ01000103">
    <property type="protein sequence ID" value="GKV33961.1"/>
    <property type="molecule type" value="Genomic_DNA"/>
</dbReference>
<accession>A0AAV5L9M7</accession>
<dbReference type="Proteomes" id="UP001054252">
    <property type="component" value="Unassembled WGS sequence"/>
</dbReference>
<feature type="compositionally biased region" description="Basic residues" evidence="1">
    <location>
        <begin position="330"/>
        <end position="342"/>
    </location>
</feature>
<dbReference type="PANTHER" id="PTHR36760:SF1">
    <property type="entry name" value="ACIDIC LEUCINE-RICH NUCLEAR PHOSPHOPROTEIN 32 FAMILY B PROTEIN"/>
    <property type="match status" value="1"/>
</dbReference>
<name>A0AAV5L9M7_9ROSI</name>
<organism evidence="3 4">
    <name type="scientific">Rubroshorea leprosula</name>
    <dbReference type="NCBI Taxonomy" id="152421"/>
    <lineage>
        <taxon>Eukaryota</taxon>
        <taxon>Viridiplantae</taxon>
        <taxon>Streptophyta</taxon>
        <taxon>Embryophyta</taxon>
        <taxon>Tracheophyta</taxon>
        <taxon>Spermatophyta</taxon>
        <taxon>Magnoliopsida</taxon>
        <taxon>eudicotyledons</taxon>
        <taxon>Gunneridae</taxon>
        <taxon>Pentapetalae</taxon>
        <taxon>rosids</taxon>
        <taxon>malvids</taxon>
        <taxon>Malvales</taxon>
        <taxon>Dipterocarpaceae</taxon>
        <taxon>Rubroshorea</taxon>
    </lineage>
</organism>
<feature type="transmembrane region" description="Helical" evidence="2">
    <location>
        <begin position="27"/>
        <end position="47"/>
    </location>
</feature>
<reference evidence="3 4" key="1">
    <citation type="journal article" date="2021" name="Commun. Biol.">
        <title>The genome of Shorea leprosula (Dipterocarpaceae) highlights the ecological relevance of drought in aseasonal tropical rainforests.</title>
        <authorList>
            <person name="Ng K.K.S."/>
            <person name="Kobayashi M.J."/>
            <person name="Fawcett J.A."/>
            <person name="Hatakeyama M."/>
            <person name="Paape T."/>
            <person name="Ng C.H."/>
            <person name="Ang C.C."/>
            <person name="Tnah L.H."/>
            <person name="Lee C.T."/>
            <person name="Nishiyama T."/>
            <person name="Sese J."/>
            <person name="O'Brien M.J."/>
            <person name="Copetti D."/>
            <person name="Mohd Noor M.I."/>
            <person name="Ong R.C."/>
            <person name="Putra M."/>
            <person name="Sireger I.Z."/>
            <person name="Indrioko S."/>
            <person name="Kosugi Y."/>
            <person name="Izuno A."/>
            <person name="Isagi Y."/>
            <person name="Lee S.L."/>
            <person name="Shimizu K.K."/>
        </authorList>
    </citation>
    <scope>NUCLEOTIDE SEQUENCE [LARGE SCALE GENOMIC DNA]</scope>
    <source>
        <strain evidence="3">214</strain>
    </source>
</reference>
<evidence type="ECO:0000313" key="4">
    <source>
        <dbReference type="Proteomes" id="UP001054252"/>
    </source>
</evidence>
<comment type="caution">
    <text evidence="3">The sequence shown here is derived from an EMBL/GenBank/DDBJ whole genome shotgun (WGS) entry which is preliminary data.</text>
</comment>
<evidence type="ECO:0000313" key="3">
    <source>
        <dbReference type="EMBL" id="GKV33961.1"/>
    </source>
</evidence>
<dbReference type="PANTHER" id="PTHR36760">
    <property type="entry name" value="ACIDIC LEUCINE-RICH NUCLEAR PHOSPHOPROTEIN 32 FAMILY B PROTEIN"/>
    <property type="match status" value="1"/>
</dbReference>
<dbReference type="AlphaFoldDB" id="A0AAV5L9M7"/>
<sequence length="412" mass="46688">MTEFSLESTAPTKKTTQFPPCLLLTNFKLFCSLILSHPLYFSYFIFFCPYLFRVLSFLSPLFITTSLWLLTLFTLLVNDGSPLELPESKVSFLLATYQTLVERFRSKVDDDQGDDFRCFEALEAYKIVFEMSDLEIGENPVEVSEMESKERCIQAIEASPEKGLGNLGELGELHCPEFAEVIVGVKSMVEFWHEKEVFENLPQTKGEKEVKSLISGESEKGEEEKEEKSTRRGSKAMDNKIREAKVGIDNAGQHVSKAMMNSSWRERGSFGSTDGDGLGTNLGSFGSMRGEKEWTRTLACKLYEERHNADIGGEGMDLLWETYETDSKKMQLKSRSKKGKKGSQKEYLDEDDNEDYEEDTDGQFCCLQALKFSAGKMNLGMRTPNLMKISKALKGIGWLHHVSNRNGKKGHR</sequence>
<gene>
    <name evidence="3" type="ORF">SLEP1_g42394</name>
</gene>
<feature type="transmembrane region" description="Helical" evidence="2">
    <location>
        <begin position="54"/>
        <end position="77"/>
    </location>
</feature>
<evidence type="ECO:0000256" key="1">
    <source>
        <dbReference type="SAM" id="MobiDB-lite"/>
    </source>
</evidence>
<evidence type="ECO:0000256" key="2">
    <source>
        <dbReference type="SAM" id="Phobius"/>
    </source>
</evidence>
<feature type="region of interest" description="Disordered" evidence="1">
    <location>
        <begin position="206"/>
        <end position="238"/>
    </location>
</feature>